<organism evidence="12">
    <name type="scientific">Vanderwaltozyma polyspora (strain ATCC 22028 / DSM 70294 / BCRC 21397 / CBS 2163 / NBRC 10782 / NRRL Y-8283 / UCD 57-17)</name>
    <name type="common">Kluyveromyces polysporus</name>
    <dbReference type="NCBI Taxonomy" id="436907"/>
    <lineage>
        <taxon>Eukaryota</taxon>
        <taxon>Fungi</taxon>
        <taxon>Dikarya</taxon>
        <taxon>Ascomycota</taxon>
        <taxon>Saccharomycotina</taxon>
        <taxon>Saccharomycetes</taxon>
        <taxon>Saccharomycetales</taxon>
        <taxon>Saccharomycetaceae</taxon>
        <taxon>Vanderwaltozyma</taxon>
    </lineage>
</organism>
<reference evidence="11 12" key="1">
    <citation type="journal article" date="2007" name="Proc. Natl. Acad. Sci. U.S.A.">
        <title>Independent sorting-out of thousands of duplicated gene pairs in two yeast species descended from a whole-genome duplication.</title>
        <authorList>
            <person name="Scannell D.R."/>
            <person name="Frank A.C."/>
            <person name="Conant G.C."/>
            <person name="Byrne K.P."/>
            <person name="Woolfit M."/>
            <person name="Wolfe K.H."/>
        </authorList>
    </citation>
    <scope>NUCLEOTIDE SEQUENCE [LARGE SCALE GENOMIC DNA]</scope>
    <source>
        <strain evidence="12">ATCC 22028 / DSM 70294 / BCRC 21397 / CBS 2163 / NBRC 10782 / NRRL Y-8283 / UCD 57-17</strain>
    </source>
</reference>
<dbReference type="GO" id="GO:0071006">
    <property type="term" value="C:U2-type catalytic step 1 spliceosome"/>
    <property type="evidence" value="ECO:0007669"/>
    <property type="project" value="EnsemblFungi"/>
</dbReference>
<dbReference type="InterPro" id="IPR017930">
    <property type="entry name" value="Myb_dom"/>
</dbReference>
<dbReference type="OrthoDB" id="1410009at2759"/>
<dbReference type="InterPro" id="IPR001005">
    <property type="entry name" value="SANT/Myb"/>
</dbReference>
<evidence type="ECO:0000259" key="9">
    <source>
        <dbReference type="PROSITE" id="PS50090"/>
    </source>
</evidence>
<dbReference type="EMBL" id="DS480479">
    <property type="protein sequence ID" value="EDO15130.1"/>
    <property type="molecule type" value="Genomic_DNA"/>
</dbReference>
<evidence type="ECO:0000256" key="7">
    <source>
        <dbReference type="ARBA" id="ARBA00023242"/>
    </source>
</evidence>
<keyword evidence="5" id="KW-0238">DNA-binding</keyword>
<keyword evidence="2" id="KW-0507">mRNA processing</keyword>
<dbReference type="GO" id="GO:0000974">
    <property type="term" value="C:Prp19 complex"/>
    <property type="evidence" value="ECO:0007669"/>
    <property type="project" value="EnsemblFungi"/>
</dbReference>
<dbReference type="PhylomeDB" id="A7TRH0"/>
<keyword evidence="12" id="KW-1185">Reference proteome</keyword>
<evidence type="ECO:0000259" key="10">
    <source>
        <dbReference type="PROSITE" id="PS51294"/>
    </source>
</evidence>
<keyword evidence="7" id="KW-0539">Nucleus</keyword>
<gene>
    <name evidence="11" type="ORF">Kpol_413p5</name>
</gene>
<keyword evidence="3" id="KW-0747">Spliceosome</keyword>
<evidence type="ECO:0000256" key="5">
    <source>
        <dbReference type="ARBA" id="ARBA00023125"/>
    </source>
</evidence>
<dbReference type="OMA" id="KYGTHQW"/>
<feature type="domain" description="Myb-like" evidence="9">
    <location>
        <begin position="9"/>
        <end position="56"/>
    </location>
</feature>
<dbReference type="Proteomes" id="UP000000267">
    <property type="component" value="Unassembled WGS sequence"/>
</dbReference>
<dbReference type="GO" id="GO:0000350">
    <property type="term" value="P:generation of catalytic spliceosome for second transesterification step"/>
    <property type="evidence" value="ECO:0007669"/>
    <property type="project" value="EnsemblFungi"/>
</dbReference>
<dbReference type="InterPro" id="IPR047240">
    <property type="entry name" value="SANT_CDC5L_II"/>
</dbReference>
<dbReference type="InterPro" id="IPR047242">
    <property type="entry name" value="CDC5L/Cef1"/>
</dbReference>
<protein>
    <recommendedName>
        <fullName evidence="8">Pre-mRNA-splicing factor CEF1</fullName>
    </recommendedName>
</protein>
<dbReference type="RefSeq" id="XP_001642988.1">
    <property type="nucleotide sequence ID" value="XM_001642938.1"/>
</dbReference>
<dbReference type="GO" id="GO:0003677">
    <property type="term" value="F:DNA binding"/>
    <property type="evidence" value="ECO:0007669"/>
    <property type="project" value="UniProtKB-KW"/>
</dbReference>
<evidence type="ECO:0000256" key="6">
    <source>
        <dbReference type="ARBA" id="ARBA00023187"/>
    </source>
</evidence>
<accession>A7TRH0</accession>
<keyword evidence="6" id="KW-0508">mRNA splicing</keyword>
<proteinExistence type="inferred from homology"/>
<name>A7TRH0_VANPO</name>
<dbReference type="GO" id="GO:0000386">
    <property type="term" value="F:second spliceosomal transesterification activity"/>
    <property type="evidence" value="ECO:0007669"/>
    <property type="project" value="EnsemblFungi"/>
</dbReference>
<dbReference type="PROSITE" id="PS51294">
    <property type="entry name" value="HTH_MYB"/>
    <property type="match status" value="1"/>
</dbReference>
<evidence type="ECO:0000256" key="3">
    <source>
        <dbReference type="ARBA" id="ARBA00022728"/>
    </source>
</evidence>
<dbReference type="eggNOG" id="KOG0050">
    <property type="taxonomic scope" value="Eukaryota"/>
</dbReference>
<comment type="similarity">
    <text evidence="1">Belongs to the CEF1 family.</text>
</comment>
<dbReference type="PANTHER" id="PTHR45885">
    <property type="entry name" value="CELL DIVISION CYCLE 5-LIKE PROTEIN"/>
    <property type="match status" value="1"/>
</dbReference>
<dbReference type="InterPro" id="IPR009057">
    <property type="entry name" value="Homeodomain-like_sf"/>
</dbReference>
<dbReference type="KEGG" id="vpo:Kpol_413p5"/>
<keyword evidence="4" id="KW-0677">Repeat</keyword>
<dbReference type="InParanoid" id="A7TRH0"/>
<dbReference type="HOGENOM" id="CLU_009082_2_1_1"/>
<feature type="domain" description="HTH myb-type" evidence="10">
    <location>
        <begin position="8"/>
        <end position="60"/>
    </location>
</feature>
<dbReference type="AlphaFoldDB" id="A7TRH0"/>
<dbReference type="Pfam" id="PF00249">
    <property type="entry name" value="Myb_DNA-binding"/>
    <property type="match status" value="2"/>
</dbReference>
<evidence type="ECO:0000256" key="2">
    <source>
        <dbReference type="ARBA" id="ARBA00022664"/>
    </source>
</evidence>
<evidence type="ECO:0000256" key="1">
    <source>
        <dbReference type="ARBA" id="ARBA00010506"/>
    </source>
</evidence>
<dbReference type="SMART" id="SM00717">
    <property type="entry name" value="SANT"/>
    <property type="match status" value="2"/>
</dbReference>
<dbReference type="FunCoup" id="A7TRH0">
    <property type="interactions" value="161"/>
</dbReference>
<dbReference type="STRING" id="436907.A7TRH0"/>
<dbReference type="CDD" id="cd11659">
    <property type="entry name" value="SANT_CDC5_II"/>
    <property type="match status" value="1"/>
</dbReference>
<evidence type="ECO:0000256" key="4">
    <source>
        <dbReference type="ARBA" id="ARBA00022737"/>
    </source>
</evidence>
<evidence type="ECO:0000313" key="12">
    <source>
        <dbReference type="Proteomes" id="UP000000267"/>
    </source>
</evidence>
<dbReference type="PROSITE" id="PS50090">
    <property type="entry name" value="MYB_LIKE"/>
    <property type="match status" value="2"/>
</dbReference>
<sequence>MAPVPIYIKGGVWSNVEDQIVKAAIQKYGSNKWDKVASLLQKKSARQCELRWKEFLDPSLNFASFSEVEDHKLLLLVRELPNQWRTIAERMGRPAQVCIDRYNKLLGVAGDDGGLNLKIGDVNPIAETQRARPDVAELDEDEREMVAEAKARLLNTQGKKATRKIRERMLEESKRIAQLQKRRELKQSGIETKIRKNKKRYADEIDYNEDIPYEQEPQLGIYDTTKEDQRVEYELKSFEKKVNYRGLKDKNEKNLDKIIRKRKNEGAQVKKGSIRANDSVLTNEYKKPKLELPKPGQIMENLNVKTEEQKKRILEAQKLGSLLSADVKGSNESVTSVIVEKPVQQNRLVKKDDIIVITKLFASLPKPKNDFDIILDEDFEESATEEVEEISIKTEAEVIPKYEPIALNIACLDNEKLPTPEFIENPKNALENNFNELVALSMNNTKYIDEDGLATYLSQVEELMGNEPKQSKELKIEYTDDKSNTIESLKMKINDKISHINSLKESLLYVNPLQEQNNSICRELCSKKIPSLRELQHNYFVYYKMYQNESKEMNKRNIQLKEYIESST</sequence>
<evidence type="ECO:0000256" key="8">
    <source>
        <dbReference type="ARBA" id="ARBA00034837"/>
    </source>
</evidence>
<evidence type="ECO:0000313" key="11">
    <source>
        <dbReference type="EMBL" id="EDO15130.1"/>
    </source>
</evidence>
<feature type="domain" description="Myb-like" evidence="9">
    <location>
        <begin position="57"/>
        <end position="106"/>
    </location>
</feature>
<dbReference type="SUPFAM" id="SSF46689">
    <property type="entry name" value="Homeodomain-like"/>
    <property type="match status" value="1"/>
</dbReference>
<dbReference type="Gene3D" id="1.10.10.60">
    <property type="entry name" value="Homeodomain-like"/>
    <property type="match status" value="2"/>
</dbReference>
<dbReference type="GeneID" id="5543188"/>
<dbReference type="CDD" id="cd00167">
    <property type="entry name" value="SANT"/>
    <property type="match status" value="1"/>
</dbReference>
<dbReference type="PANTHER" id="PTHR45885:SF1">
    <property type="entry name" value="CELL DIVISION CYCLE 5-LIKE PROTEIN"/>
    <property type="match status" value="1"/>
</dbReference>